<name>A0A1Y6LRP5_ZYMTR</name>
<dbReference type="GO" id="GO:0008270">
    <property type="term" value="F:zinc ion binding"/>
    <property type="evidence" value="ECO:0007669"/>
    <property type="project" value="UniProtKB-KW"/>
</dbReference>
<gene>
    <name evidence="4" type="ORF">ZT1A5_G7540</name>
</gene>
<dbReference type="InterPro" id="IPR001841">
    <property type="entry name" value="Znf_RING"/>
</dbReference>
<dbReference type="Gene3D" id="3.30.40.10">
    <property type="entry name" value="Zinc/RING finger domain, C3HC4 (zinc finger)"/>
    <property type="match status" value="1"/>
</dbReference>
<protein>
    <recommendedName>
        <fullName evidence="3">RING-type domain-containing protein</fullName>
    </recommendedName>
</protein>
<feature type="domain" description="RING-type" evidence="3">
    <location>
        <begin position="37"/>
        <end position="79"/>
    </location>
</feature>
<dbReference type="Proteomes" id="UP000215453">
    <property type="component" value="Chromosome 7"/>
</dbReference>
<dbReference type="EMBL" id="LT882682">
    <property type="protein sequence ID" value="SMY26098.1"/>
    <property type="molecule type" value="Genomic_DNA"/>
</dbReference>
<evidence type="ECO:0000313" key="5">
    <source>
        <dbReference type="Proteomes" id="UP000215453"/>
    </source>
</evidence>
<dbReference type="SUPFAM" id="SSF57850">
    <property type="entry name" value="RING/U-box"/>
    <property type="match status" value="1"/>
</dbReference>
<proteinExistence type="predicted"/>
<dbReference type="AlphaFoldDB" id="A0A1Y6LRP5"/>
<reference evidence="4 5" key="1">
    <citation type="submission" date="2016-10" db="EMBL/GenBank/DDBJ databases">
        <authorList>
            <person name="Varghese N."/>
        </authorList>
    </citation>
    <scope>NUCLEOTIDE SEQUENCE [LARGE SCALE GENOMIC DNA]</scope>
</reference>
<keyword evidence="1" id="KW-0863">Zinc-finger</keyword>
<evidence type="ECO:0000256" key="1">
    <source>
        <dbReference type="PROSITE-ProRule" id="PRU00175"/>
    </source>
</evidence>
<organism evidence="4 5">
    <name type="scientific">Zymoseptoria tritici ST99CH_1A5</name>
    <dbReference type="NCBI Taxonomy" id="1276529"/>
    <lineage>
        <taxon>Eukaryota</taxon>
        <taxon>Fungi</taxon>
        <taxon>Dikarya</taxon>
        <taxon>Ascomycota</taxon>
        <taxon>Pezizomycotina</taxon>
        <taxon>Dothideomycetes</taxon>
        <taxon>Dothideomycetidae</taxon>
        <taxon>Mycosphaerellales</taxon>
        <taxon>Mycosphaerellaceae</taxon>
        <taxon>Zymoseptoria</taxon>
    </lineage>
</organism>
<dbReference type="PROSITE" id="PS50089">
    <property type="entry name" value="ZF_RING_2"/>
    <property type="match status" value="1"/>
</dbReference>
<sequence>MAFPSRAAFLAEGLTPAPELEGSVDVPNDEPGSGTGCPIHCDAFKKPVMTVCNEVHLHFFCRKCITKWLATHNDCPNCRFIFFPPGEADAEEEEEEEDDDEDEDEDEDDVDDYGEGEDNDEEEQEDDDGGAEDDYVDNHLLLLPPRRRQVALILNRSMANIRPGQILPSSPRVLFITPPGASRNAYIGALLTSRLCDGLRFYMRPHYHQSVRARMYELWDFIGREFRDWLSTHHFQTVELWWMREQLDSLLRRLPEHRFPSVGVLEWIQFRRDSRGLIRMLGDCAEDLWEVDEVRRAMHAIIVGEDLEEYESEDVAEMDV</sequence>
<evidence type="ECO:0000259" key="3">
    <source>
        <dbReference type="PROSITE" id="PS50089"/>
    </source>
</evidence>
<feature type="region of interest" description="Disordered" evidence="2">
    <location>
        <begin position="86"/>
        <end position="135"/>
    </location>
</feature>
<dbReference type="InterPro" id="IPR013083">
    <property type="entry name" value="Znf_RING/FYVE/PHD"/>
</dbReference>
<accession>A0A1Y6LRP5</accession>
<feature type="compositionally biased region" description="Acidic residues" evidence="2">
    <location>
        <begin position="88"/>
        <end position="135"/>
    </location>
</feature>
<evidence type="ECO:0000313" key="4">
    <source>
        <dbReference type="EMBL" id="SMY26098.1"/>
    </source>
</evidence>
<evidence type="ECO:0000256" key="2">
    <source>
        <dbReference type="SAM" id="MobiDB-lite"/>
    </source>
</evidence>
<keyword evidence="1" id="KW-0479">Metal-binding</keyword>
<keyword evidence="1" id="KW-0862">Zinc</keyword>